<evidence type="ECO:0000313" key="4">
    <source>
        <dbReference type="EMBL" id="PWY98239.1"/>
    </source>
</evidence>
<accession>A0A317XKA0</accession>
<feature type="signal peptide" evidence="3">
    <location>
        <begin position="1"/>
        <end position="30"/>
    </location>
</feature>
<feature type="compositionally biased region" description="Basic and acidic residues" evidence="1">
    <location>
        <begin position="197"/>
        <end position="206"/>
    </location>
</feature>
<evidence type="ECO:0000256" key="3">
    <source>
        <dbReference type="SAM" id="SignalP"/>
    </source>
</evidence>
<dbReference type="AlphaFoldDB" id="A0A317XKA0"/>
<dbReference type="EMBL" id="KZ819199">
    <property type="protein sequence ID" value="PWY98239.1"/>
    <property type="molecule type" value="Genomic_DNA"/>
</dbReference>
<keyword evidence="5" id="KW-1185">Reference proteome</keyword>
<feature type="transmembrane region" description="Helical" evidence="2">
    <location>
        <begin position="82"/>
        <end position="104"/>
    </location>
</feature>
<feature type="compositionally biased region" description="Low complexity" evidence="1">
    <location>
        <begin position="219"/>
        <end position="229"/>
    </location>
</feature>
<feature type="compositionally biased region" description="Basic and acidic residues" evidence="1">
    <location>
        <begin position="288"/>
        <end position="302"/>
    </location>
</feature>
<evidence type="ECO:0000313" key="5">
    <source>
        <dbReference type="Proteomes" id="UP000246740"/>
    </source>
</evidence>
<keyword evidence="2" id="KW-0472">Membrane</keyword>
<keyword evidence="2" id="KW-0812">Transmembrane</keyword>
<sequence length="463" mass="49494">MTSNMASSSPRHGVLSLLLIASSLAGPVLAIPLRRNGPSVFAADAEARALPNASNDWLSTLQRRAIMKGDEYVPLGDTTVPLTPLLLIFAGLGVAIVGFAIVLLRQCCPSLMSKRSRIILEERERAKQDLRLRGGGSPRGSPTPGTNTPIERRFPPNRIPRRLGHNSLGSTTPSEIMSLADKRPGHGYRGTSFSLAEARKNSDKSHRSSLSGLQLPLLNSNDSSSGSSSFHVNARDSGVSAMSERARYPITATNDFKGRPSLGNGKERRLSFGTTHLNRTSSIGKGADLQRTRSGKRERPEISLHPQAVDRAYATQPHARHDPHSHPLRHHNSSNSGVGRRDSTMSIYEVSSSAEHSSAHGSSSTSRMGSFSMATANPLQLASPHGVSQPGGGGMPWATPPVLSRSHSPEHLSPTSAAMAAATARSSSLTSRQYYDSDDSETNSASSPRTGFLVPSRLSSQQR</sequence>
<feature type="compositionally biased region" description="Low complexity" evidence="1">
    <location>
        <begin position="413"/>
        <end position="431"/>
    </location>
</feature>
<keyword evidence="3" id="KW-0732">Signal</keyword>
<organism evidence="4 5">
    <name type="scientific">Testicularia cyperi</name>
    <dbReference type="NCBI Taxonomy" id="1882483"/>
    <lineage>
        <taxon>Eukaryota</taxon>
        <taxon>Fungi</taxon>
        <taxon>Dikarya</taxon>
        <taxon>Basidiomycota</taxon>
        <taxon>Ustilaginomycotina</taxon>
        <taxon>Ustilaginomycetes</taxon>
        <taxon>Ustilaginales</taxon>
        <taxon>Anthracoideaceae</taxon>
        <taxon>Testicularia</taxon>
    </lineage>
</organism>
<feature type="compositionally biased region" description="Polar residues" evidence="1">
    <location>
        <begin position="272"/>
        <end position="283"/>
    </location>
</feature>
<feature type="region of interest" description="Disordered" evidence="1">
    <location>
        <begin position="129"/>
        <end position="463"/>
    </location>
</feature>
<gene>
    <name evidence="4" type="ORF">BCV70DRAFT_35875</name>
</gene>
<keyword evidence="2" id="KW-1133">Transmembrane helix</keyword>
<dbReference type="Proteomes" id="UP000246740">
    <property type="component" value="Unassembled WGS sequence"/>
</dbReference>
<evidence type="ECO:0000256" key="1">
    <source>
        <dbReference type="SAM" id="MobiDB-lite"/>
    </source>
</evidence>
<reference evidence="4 5" key="1">
    <citation type="journal article" date="2018" name="Mol. Biol. Evol.">
        <title>Broad Genomic Sampling Reveals a Smut Pathogenic Ancestry of the Fungal Clade Ustilaginomycotina.</title>
        <authorList>
            <person name="Kijpornyongpan T."/>
            <person name="Mondo S.J."/>
            <person name="Barry K."/>
            <person name="Sandor L."/>
            <person name="Lee J."/>
            <person name="Lipzen A."/>
            <person name="Pangilinan J."/>
            <person name="LaButti K."/>
            <person name="Hainaut M."/>
            <person name="Henrissat B."/>
            <person name="Grigoriev I.V."/>
            <person name="Spatafora J.W."/>
            <person name="Aime M.C."/>
        </authorList>
    </citation>
    <scope>NUCLEOTIDE SEQUENCE [LARGE SCALE GENOMIC DNA]</scope>
    <source>
        <strain evidence="4 5">MCA 3645</strain>
    </source>
</reference>
<name>A0A317XKA0_9BASI</name>
<feature type="compositionally biased region" description="Low complexity" evidence="1">
    <location>
        <begin position="351"/>
        <end position="373"/>
    </location>
</feature>
<dbReference type="OrthoDB" id="2553670at2759"/>
<feature type="chain" id="PRO_5016290466" evidence="3">
    <location>
        <begin position="31"/>
        <end position="463"/>
    </location>
</feature>
<dbReference type="InParanoid" id="A0A317XKA0"/>
<proteinExistence type="predicted"/>
<protein>
    <submittedName>
        <fullName evidence="4">Uncharacterized protein</fullName>
    </submittedName>
</protein>
<evidence type="ECO:0000256" key="2">
    <source>
        <dbReference type="SAM" id="Phobius"/>
    </source>
</evidence>